<dbReference type="Pfam" id="PF00005">
    <property type="entry name" value="ABC_tran"/>
    <property type="match status" value="1"/>
</dbReference>
<evidence type="ECO:0000256" key="8">
    <source>
        <dbReference type="SAM" id="Phobius"/>
    </source>
</evidence>
<dbReference type="Gene3D" id="1.20.1560.10">
    <property type="entry name" value="ABC transporter type 1, transmembrane domain"/>
    <property type="match status" value="1"/>
</dbReference>
<dbReference type="InterPro" id="IPR036640">
    <property type="entry name" value="ABC1_TM_sf"/>
</dbReference>
<evidence type="ECO:0000259" key="9">
    <source>
        <dbReference type="PROSITE" id="PS50893"/>
    </source>
</evidence>
<dbReference type="GO" id="GO:0034040">
    <property type="term" value="F:ATPase-coupled lipid transmembrane transporter activity"/>
    <property type="evidence" value="ECO:0007669"/>
    <property type="project" value="TreeGrafter"/>
</dbReference>
<dbReference type="EMBL" id="CP060286">
    <property type="protein sequence ID" value="QNK39815.1"/>
    <property type="molecule type" value="Genomic_DNA"/>
</dbReference>
<evidence type="ECO:0000256" key="4">
    <source>
        <dbReference type="ARBA" id="ARBA00022741"/>
    </source>
</evidence>
<feature type="transmembrane region" description="Helical" evidence="8">
    <location>
        <begin position="6"/>
        <end position="25"/>
    </location>
</feature>
<dbReference type="SUPFAM" id="SSF52540">
    <property type="entry name" value="P-loop containing nucleoside triphosphate hydrolases"/>
    <property type="match status" value="1"/>
</dbReference>
<keyword evidence="7 8" id="KW-0472">Membrane</keyword>
<dbReference type="PROSITE" id="PS00211">
    <property type="entry name" value="ABC_TRANSPORTER_1"/>
    <property type="match status" value="1"/>
</dbReference>
<dbReference type="GO" id="GO:0005886">
    <property type="term" value="C:plasma membrane"/>
    <property type="evidence" value="ECO:0007669"/>
    <property type="project" value="UniProtKB-SubCell"/>
</dbReference>
<evidence type="ECO:0000313" key="11">
    <source>
        <dbReference type="Proteomes" id="UP000515909"/>
    </source>
</evidence>
<dbReference type="InterPro" id="IPR039421">
    <property type="entry name" value="Type_1_exporter"/>
</dbReference>
<dbReference type="Proteomes" id="UP000515909">
    <property type="component" value="Chromosome"/>
</dbReference>
<keyword evidence="6 8" id="KW-1133">Transmembrane helix</keyword>
<feature type="domain" description="ABC transporter" evidence="9">
    <location>
        <begin position="76"/>
        <end position="310"/>
    </location>
</feature>
<dbReference type="SMART" id="SM00382">
    <property type="entry name" value="AAA"/>
    <property type="match status" value="1"/>
</dbReference>
<name>A0A7G8T874_9FIRM</name>
<dbReference type="InterPro" id="IPR017871">
    <property type="entry name" value="ABC_transporter-like_CS"/>
</dbReference>
<reference evidence="10 11" key="1">
    <citation type="submission" date="2020-08" db="EMBL/GenBank/DDBJ databases">
        <title>The isolate Caproiciproducens sp. 7D4C2 produces n-caproate at mildly acidic conditions from hexoses: genome and rBOX comparison with related strains and chain-elongating bacteria.</title>
        <authorList>
            <person name="Esquivel-Elizondo S."/>
            <person name="Bagci C."/>
            <person name="Temovska M."/>
            <person name="Jeon B.S."/>
            <person name="Bessarab I."/>
            <person name="Williams R.B.H."/>
            <person name="Huson D.H."/>
            <person name="Angenent L.T."/>
        </authorList>
    </citation>
    <scope>NUCLEOTIDE SEQUENCE [LARGE SCALE GENOMIC DNA]</scope>
    <source>
        <strain evidence="10 11">7D4C2</strain>
    </source>
</reference>
<gene>
    <name evidence="10" type="ORF">HCR03_13955</name>
</gene>
<dbReference type="Gene3D" id="3.40.50.300">
    <property type="entry name" value="P-loop containing nucleotide triphosphate hydrolases"/>
    <property type="match status" value="1"/>
</dbReference>
<keyword evidence="4" id="KW-0547">Nucleotide-binding</keyword>
<keyword evidence="3 8" id="KW-0812">Transmembrane</keyword>
<proteinExistence type="predicted"/>
<dbReference type="PANTHER" id="PTHR24221:SF397">
    <property type="entry name" value="ABC TRANSPORTER, ATP-BINDING TRANSMEMBRANE PROTEIN"/>
    <property type="match status" value="1"/>
</dbReference>
<dbReference type="AlphaFoldDB" id="A0A7G8T874"/>
<protein>
    <submittedName>
        <fullName evidence="10">ABC transporter ATP-binding protein</fullName>
    </submittedName>
</protein>
<evidence type="ECO:0000256" key="3">
    <source>
        <dbReference type="ARBA" id="ARBA00022692"/>
    </source>
</evidence>
<evidence type="ECO:0000256" key="5">
    <source>
        <dbReference type="ARBA" id="ARBA00022840"/>
    </source>
</evidence>
<dbReference type="InterPro" id="IPR003593">
    <property type="entry name" value="AAA+_ATPase"/>
</dbReference>
<accession>A0A7G8T874</accession>
<dbReference type="PROSITE" id="PS50893">
    <property type="entry name" value="ABC_TRANSPORTER_2"/>
    <property type="match status" value="1"/>
</dbReference>
<dbReference type="InterPro" id="IPR003439">
    <property type="entry name" value="ABC_transporter-like_ATP-bd"/>
</dbReference>
<organism evidence="10 11">
    <name type="scientific">Caproicibacter fermentans</name>
    <dbReference type="NCBI Taxonomy" id="2576756"/>
    <lineage>
        <taxon>Bacteria</taxon>
        <taxon>Bacillati</taxon>
        <taxon>Bacillota</taxon>
        <taxon>Clostridia</taxon>
        <taxon>Eubacteriales</taxon>
        <taxon>Acutalibacteraceae</taxon>
        <taxon>Caproicibacter</taxon>
    </lineage>
</organism>
<comment type="subcellular location">
    <subcellularLocation>
        <location evidence="1">Cell membrane</location>
        <topology evidence="1">Multi-pass membrane protein</topology>
    </subcellularLocation>
</comment>
<evidence type="ECO:0000256" key="2">
    <source>
        <dbReference type="ARBA" id="ARBA00022448"/>
    </source>
</evidence>
<evidence type="ECO:0000256" key="1">
    <source>
        <dbReference type="ARBA" id="ARBA00004651"/>
    </source>
</evidence>
<dbReference type="KEGG" id="cfem:HCR03_13955"/>
<dbReference type="SUPFAM" id="SSF90123">
    <property type="entry name" value="ABC transporter transmembrane region"/>
    <property type="match status" value="1"/>
</dbReference>
<evidence type="ECO:0000256" key="7">
    <source>
        <dbReference type="ARBA" id="ARBA00023136"/>
    </source>
</evidence>
<dbReference type="PANTHER" id="PTHR24221">
    <property type="entry name" value="ATP-BINDING CASSETTE SUB-FAMILY B"/>
    <property type="match status" value="1"/>
</dbReference>
<keyword evidence="2" id="KW-0813">Transport</keyword>
<evidence type="ECO:0000313" key="10">
    <source>
        <dbReference type="EMBL" id="QNK39815.1"/>
    </source>
</evidence>
<sequence length="335" mass="37765">MAFVGVIFVLNGSLNLMNYLIYIMISKEFYKPFTAMESHWMNYLKVTDSYRRIRKVLDAQIVEEPKQPLQPKGSDIEFRNVNFFYEEDEFEMKNISFKISANTLTALVGESGSGKTTVTNLLLRFWDVQDGSIQIGGVDVRNMSYDDLLGSISIVMQNVQLFADTIEGNIRIGKARATNKEIIEAAKKARIHDFIMSLPQGYKTVIGENGATLSGGQKQRISIARAFLKDASIVVLDEVTSNVDPVNEALIQEAISELTKNRTVLVIAHHLSTIRSADQILVFRKGEIVERGSHEELLNEGGYYNKLFDAQSFKEKTIDTEKGLSIMNRRIYGNV</sequence>
<dbReference type="InterPro" id="IPR027417">
    <property type="entry name" value="P-loop_NTPase"/>
</dbReference>
<evidence type="ECO:0000256" key="6">
    <source>
        <dbReference type="ARBA" id="ARBA00022989"/>
    </source>
</evidence>
<dbReference type="FunFam" id="3.40.50.300:FF:000287">
    <property type="entry name" value="Multidrug ABC transporter ATP-binding protein"/>
    <property type="match status" value="1"/>
</dbReference>
<dbReference type="GO" id="GO:0016887">
    <property type="term" value="F:ATP hydrolysis activity"/>
    <property type="evidence" value="ECO:0007669"/>
    <property type="project" value="InterPro"/>
</dbReference>
<dbReference type="GO" id="GO:0005524">
    <property type="term" value="F:ATP binding"/>
    <property type="evidence" value="ECO:0007669"/>
    <property type="project" value="UniProtKB-KW"/>
</dbReference>
<keyword evidence="5 10" id="KW-0067">ATP-binding</keyword>